<evidence type="ECO:0000313" key="12">
    <source>
        <dbReference type="Proteomes" id="UP000724874"/>
    </source>
</evidence>
<name>A0A9P5TNS0_GYMJU</name>
<dbReference type="EMBL" id="JADNYJ010000041">
    <property type="protein sequence ID" value="KAF8901480.1"/>
    <property type="molecule type" value="Genomic_DNA"/>
</dbReference>
<dbReference type="Pfam" id="PF20255">
    <property type="entry name" value="DUF6606"/>
    <property type="match status" value="1"/>
</dbReference>
<feature type="domain" description="DUF6606" evidence="10">
    <location>
        <begin position="18"/>
        <end position="274"/>
    </location>
</feature>
<evidence type="ECO:0000256" key="7">
    <source>
        <dbReference type="SAM" id="MobiDB-lite"/>
    </source>
</evidence>
<evidence type="ECO:0000259" key="8">
    <source>
        <dbReference type="Pfam" id="PF12340"/>
    </source>
</evidence>
<dbReference type="PANTHER" id="PTHR13367">
    <property type="entry name" value="UBIQUITIN THIOESTERASE"/>
    <property type="match status" value="1"/>
</dbReference>
<dbReference type="InterPro" id="IPR022099">
    <property type="entry name" value="DUF3638"/>
</dbReference>
<evidence type="ECO:0000256" key="5">
    <source>
        <dbReference type="ARBA" id="ARBA00022801"/>
    </source>
</evidence>
<comment type="catalytic activity">
    <reaction evidence="1">
        <text>Thiol-dependent hydrolysis of ester, thioester, amide, peptide and isopeptide bonds formed by the C-terminal Gly of ubiquitin (a 76-residue protein attached to proteins as an intracellular targeting signal).</text>
        <dbReference type="EC" id="3.4.19.12"/>
    </reaction>
</comment>
<feature type="region of interest" description="Disordered" evidence="7">
    <location>
        <begin position="2759"/>
        <end position="2784"/>
    </location>
</feature>
<keyword evidence="12" id="KW-1185">Reference proteome</keyword>
<dbReference type="GO" id="GO:0004843">
    <property type="term" value="F:cysteine-type deubiquitinase activity"/>
    <property type="evidence" value="ECO:0007669"/>
    <property type="project" value="UniProtKB-EC"/>
</dbReference>
<dbReference type="OrthoDB" id="3182339at2759"/>
<evidence type="ECO:0000259" key="10">
    <source>
        <dbReference type="Pfam" id="PF20255"/>
    </source>
</evidence>
<dbReference type="EC" id="3.4.19.12" evidence="2"/>
<evidence type="ECO:0000256" key="6">
    <source>
        <dbReference type="ARBA" id="ARBA00022807"/>
    </source>
</evidence>
<sequence length="3054" mass="349011">MANLNSDSPSEDDLLYMLHHVFLPPKLPQQDDSDVERDIALCDLTHRTSLEFQRFLSDLQQQQWSSVSRMLQMLLQTTRNLDQGILEKNILDLGEGGSLALQIHAQNAAVIMRKHKDCMIFESFEVQPLPEAVMQAEGKLLCSYPGPAVEIPLSVAQDPLFVEQLASFLVHMHFDKLPEAQPKTVKAGSKVIETRSTAHPRYITQLLSMILLGMGKEAHVKRITKRIADDICFGGKDPWRRSPLWLVIRVAIQTSVDSLDTYKQFMIFLQMKLLRLFLDHDLPSEMLYVTRFKTTRRIDKLGAAASSHLDAMKTLCEEIEERLQDRWSKEQKHQALSPSFTPVPSDFEKHTALTLLESRTYLEKVMHPDCYTPPSAEFCPSHLPRIQDIHDFYGIKDNLLTNTVKGDPYIALADFEFIVQERLDSWVDANKDHEPASRTLESCLKQYCSAARTLYSSSPEDESLMLLTIMELWVALDIIAVVQCPLLASYSPEIPASFLDPLLLRRAKSLNRAAKIQSYLQKRHTNATCMTSVYSNVLSEDAFAIRYFQSSPHLQTLRDEITQSANDERNRKCVELRKMNEEHEEISQKINRLYCQCDYILRPYHKCERCRLQRDAANMTIAVHEWPLPNNDLEVKAIVFELKCPGVFAIWRSWTYGVLRDYGMSHKPPSRFSPYVTLEKYTGLTKWSKPGTSGRIAFGSATNSFLGTHHGTVHIPARQDSICVNNGLHFQLYDGTREERVALPFDLDLTNFCTLQLHDDGEPMYQHLQEAVAHTTHTPNEIIANQSDCPETLNMHEHLAFANLRCGSQLQWTNIARELHTNTLTFRREEVHTLITQAIWQIGPLSLNGCQREWHYEATVPQFGHVLIREGKELLSHVEANWMEIAAVKSIIYLISRLLISIHNDCVDVRSEGYDLLRKARDITYKWMGEILRKLEDNIGDEQADELRRRVCEIAATCRATYDVETDQIRSLLNCPADFSILIECSIIIHNNTPQHLGNKFLNFRKLLHRDRRLSHYLEISEIVVRYPDEFMSGLEMALSRVWSGHSSDSSWKKMDRPNARWWTMKTASISESGQHSQQVHYNFLDGTFLVDGKPIGRLPREMVNHPTYKRIFGEKILDVVPASMNGMDFMTGSEISGHKVFFALRHHGLILRAKTRSNPSQVLELIPRDILQKDIPSLFSSDYIHWMNVDNGVIEFRPLGRAWDTSPKNWRLHFVINGPSTLIHGTSGTRSLVDIRSSTFAGIAARISPLEHPRYLTVTYNKGSQRDTIFIDLPRLQLSFFLSENTLESKNMPGMIIDDDQSMGTMIGLCNRLVLRHKDPVFASFPRSRSVLIPYGAITFSRSLDENHVCVQINTEVGQQVTWYKYEIDLDLGMLVGNVDITSRLYRIYLHALCSHPLPDPLTCQTGTDHALQELVAAGTFSFRNLAVEDVKLLGLIGKLTPSRSWYPESLRCMQITSWSALLPAFSQHAAFSTCVQSISEYARSLTIFGQKEHETINLGHFDADSFLNKRAIWRTTGYYSQPFTTPSDTRHEARDSPHIGAYDSLGFEALNTARLVVSWPQGLTCSLKSNELLETFKGWKNMQGPVQNDTLTYTTEWLNVDLPNRWLTIYNICRQQFPNKFQLAFSLAAISYGMPKYQRYIPILLSFATTQEELHFLAPPEHSSYDLTDGFEPLPDSLRKMIISGRHGLEDSPSAQISRNFLETSQELVTRRERHYNDTPQDRINASVEFLSCQWEKFRRRGSLQSPFQYSDDHHWFKTDDIMRNVKAYFASCSHNKDLLSFTSAVTAILQTHTFHPSPATGLMTRFTFAPQFNQNNGTSHCPMTLERLLGMSGRSPPKLFGHKFGAGLPLYHAQHQLSTDTTGLESLISKFQRNCQSSFTEVFSKRLEISRKELGKNKVISHCLEYRQQCIDRLDSALSSIRSALEPSISNPRETVLMTSGMWPLIHPRALLKSLSSTSNTHPTSEWTKILTKLAELFIEYQLSQRLVAYAHRSEFDNFTKELENASFSQSDAENYQDWLLVQIQGNFITRAVQSEISHEMIYPSSGKNTVLQLNMGEGKSHVIVPLVTVALADSKRLVRVVVSKPLAGQMFHLLTERISGLTNRRVFYLPFSRDVEVNNIDHVWSIRKLFEECAREHGVLVAQPEHILSFKLMVVDRLLTSSPLDQSVQDLQKIQEWLNATSRDVLDESDDLLHVRYQLIYTMNEQRPFDGGPHRWTITQKILDLARCHMKQLHDIQKFSQEVELLGTTAFEGQFPHVRLLGRAASEELMDRISEDAVDGKLDYLTFVGLSPNLREAVLCFIKHRHISDDKYQIVKRTYEHTGQWKGLLVLRGLLAHGILTYVLSRQRWRVDYGLDSARSLLAVPYRAKDMPSARSEFGHPDVAICLTCLSYYYGGLTDKQVQICFDLLAKLDNPLLEYQNWVERGGQDIPEKFAELRGVNTKDADTFAGVIIPMLRYNQTVIDFFLSHVVFPKAAKEFVSKLGTSGWDLAEEKTNVTTGFSGTNDNNDLLPTSIAPANGEKQLATNAQVLEYLLRPENEHYICTESSKGQPCVFFDADQLSVISKDGLVEPLYSSPFYQRLNECIVYLDDAHTRGTDLKLPPHYRAADRLVQGCMRMRKLGHGQSVLFCAPPEVDNRIRETQKLADSETVKVMDVLSWVMSRTCDDIEDHVPHWVEQGVDHHNRKAIDFTASTSSEEIERLKEAWLQPAARSLDDMYGVSNVESSSLSSVDHIPEMRQRLDDLRVEMVRDARMEEEQEREVSHELEQERQVERPPKVKPAEHHLDNEVRSLVQSGVMPTKPINLLPLMTPLSTPSVKLRPQNPWSKELLCTRDFMTTTQNGKEKTELTSYLRPVQWILSHTRRDGRMILIVMSPYEVNALLKDIRNSKYVRLHMYAPRTTQAMKPLDDLTFYCIPPLPQGDNVWTPPSLDVRCQLNIWGGQLYLDKYETYLRLCLLLGISSGEDKGYTSVESDRFVSKAGRVGEMVQACLFDESPITLLKTLFGLRRKGMSFDLTDMGRILSARLVLPEHFDKRACKEGGKNVEENPGS</sequence>
<keyword evidence="3" id="KW-0645">Protease</keyword>
<dbReference type="InterPro" id="IPR051346">
    <property type="entry name" value="OTU_Deubiquitinase"/>
</dbReference>
<evidence type="ECO:0000259" key="9">
    <source>
        <dbReference type="Pfam" id="PF12359"/>
    </source>
</evidence>
<dbReference type="PANTHER" id="PTHR13367:SF34">
    <property type="match status" value="1"/>
</dbReference>
<evidence type="ECO:0000256" key="4">
    <source>
        <dbReference type="ARBA" id="ARBA00022786"/>
    </source>
</evidence>
<keyword evidence="6" id="KW-0788">Thiol protease</keyword>
<dbReference type="InterPro" id="IPR046541">
    <property type="entry name" value="DUF6606"/>
</dbReference>
<accession>A0A9P5TNS0</accession>
<feature type="domain" description="DUF3645" evidence="9">
    <location>
        <begin position="2361"/>
        <end position="2392"/>
    </location>
</feature>
<evidence type="ECO:0000256" key="3">
    <source>
        <dbReference type="ARBA" id="ARBA00022670"/>
    </source>
</evidence>
<dbReference type="Pfam" id="PF12359">
    <property type="entry name" value="DUF3645"/>
    <property type="match status" value="1"/>
</dbReference>
<keyword evidence="4" id="KW-0833">Ubl conjugation pathway</keyword>
<gene>
    <name evidence="11" type="ORF">CPB84DRAFT_1815184</name>
</gene>
<keyword evidence="5" id="KW-0378">Hydrolase</keyword>
<reference evidence="11" key="1">
    <citation type="submission" date="2020-11" db="EMBL/GenBank/DDBJ databases">
        <authorList>
            <consortium name="DOE Joint Genome Institute"/>
            <person name="Ahrendt S."/>
            <person name="Riley R."/>
            <person name="Andreopoulos W."/>
            <person name="LaButti K."/>
            <person name="Pangilinan J."/>
            <person name="Ruiz-duenas F.J."/>
            <person name="Barrasa J.M."/>
            <person name="Sanchez-Garcia M."/>
            <person name="Camarero S."/>
            <person name="Miyauchi S."/>
            <person name="Serrano A."/>
            <person name="Linde D."/>
            <person name="Babiker R."/>
            <person name="Drula E."/>
            <person name="Ayuso-Fernandez I."/>
            <person name="Pacheco R."/>
            <person name="Padilla G."/>
            <person name="Ferreira P."/>
            <person name="Barriuso J."/>
            <person name="Kellner H."/>
            <person name="Castanera R."/>
            <person name="Alfaro M."/>
            <person name="Ramirez L."/>
            <person name="Pisabarro A.G."/>
            <person name="Kuo A."/>
            <person name="Tritt A."/>
            <person name="Lipzen A."/>
            <person name="He G."/>
            <person name="Yan M."/>
            <person name="Ng V."/>
            <person name="Cullen D."/>
            <person name="Martin F."/>
            <person name="Rosso M.-N."/>
            <person name="Henrissat B."/>
            <person name="Hibbett D."/>
            <person name="Martinez A.T."/>
            <person name="Grigoriev I.V."/>
        </authorList>
    </citation>
    <scope>NUCLEOTIDE SEQUENCE</scope>
    <source>
        <strain evidence="11">AH 44721</strain>
    </source>
</reference>
<organism evidence="11 12">
    <name type="scientific">Gymnopilus junonius</name>
    <name type="common">Spectacular rustgill mushroom</name>
    <name type="synonym">Gymnopilus spectabilis subsp. junonius</name>
    <dbReference type="NCBI Taxonomy" id="109634"/>
    <lineage>
        <taxon>Eukaryota</taxon>
        <taxon>Fungi</taxon>
        <taxon>Dikarya</taxon>
        <taxon>Basidiomycota</taxon>
        <taxon>Agaricomycotina</taxon>
        <taxon>Agaricomycetes</taxon>
        <taxon>Agaricomycetidae</taxon>
        <taxon>Agaricales</taxon>
        <taxon>Agaricineae</taxon>
        <taxon>Hymenogastraceae</taxon>
        <taxon>Gymnopilus</taxon>
    </lineage>
</organism>
<dbReference type="GO" id="GO:0006508">
    <property type="term" value="P:proteolysis"/>
    <property type="evidence" value="ECO:0007669"/>
    <property type="project" value="UniProtKB-KW"/>
</dbReference>
<evidence type="ECO:0000313" key="11">
    <source>
        <dbReference type="EMBL" id="KAF8901480.1"/>
    </source>
</evidence>
<dbReference type="Pfam" id="PF12340">
    <property type="entry name" value="DUF3638"/>
    <property type="match status" value="1"/>
</dbReference>
<proteinExistence type="predicted"/>
<evidence type="ECO:0000256" key="1">
    <source>
        <dbReference type="ARBA" id="ARBA00000707"/>
    </source>
</evidence>
<dbReference type="InterPro" id="IPR022105">
    <property type="entry name" value="DUF3645"/>
</dbReference>
<comment type="caution">
    <text evidence="11">The sequence shown here is derived from an EMBL/GenBank/DDBJ whole genome shotgun (WGS) entry which is preliminary data.</text>
</comment>
<dbReference type="Proteomes" id="UP000724874">
    <property type="component" value="Unassembled WGS sequence"/>
</dbReference>
<protein>
    <recommendedName>
        <fullName evidence="2">ubiquitinyl hydrolase 1</fullName>
        <ecNumber evidence="2">3.4.19.12</ecNumber>
    </recommendedName>
</protein>
<feature type="domain" description="DUF3638" evidence="8">
    <location>
        <begin position="2013"/>
        <end position="2237"/>
    </location>
</feature>
<evidence type="ECO:0000256" key="2">
    <source>
        <dbReference type="ARBA" id="ARBA00012759"/>
    </source>
</evidence>